<dbReference type="AlphaFoldDB" id="A0A0G0JV20"/>
<dbReference type="SUPFAM" id="SSF52980">
    <property type="entry name" value="Restriction endonuclease-like"/>
    <property type="match status" value="1"/>
</dbReference>
<feature type="domain" description="PD-(D/E)XK endonuclease-like" evidence="1">
    <location>
        <begin position="11"/>
        <end position="248"/>
    </location>
</feature>
<dbReference type="Pfam" id="PF12705">
    <property type="entry name" value="PDDEXK_1"/>
    <property type="match status" value="1"/>
</dbReference>
<name>A0A0G0JV20_9BACT</name>
<dbReference type="Gene3D" id="3.90.320.10">
    <property type="match status" value="1"/>
</dbReference>
<accession>A0A0G0JV20</accession>
<evidence type="ECO:0000313" key="3">
    <source>
        <dbReference type="Proteomes" id="UP000034406"/>
    </source>
</evidence>
<dbReference type="Proteomes" id="UP000034406">
    <property type="component" value="Unassembled WGS sequence"/>
</dbReference>
<evidence type="ECO:0000259" key="1">
    <source>
        <dbReference type="Pfam" id="PF12705"/>
    </source>
</evidence>
<dbReference type="InterPro" id="IPR038726">
    <property type="entry name" value="PDDEXK_AddAB-type"/>
</dbReference>
<sequence>MPKDKYTAVWVSHSSISTFLKCPRAYYLQNVYKDPATGHKIKIISPPLALGQAVHEVLESLSVLPTVSRFKQPLLEKFEKSWKKVSGKNGGFLDSQNETIYKNRGIEMIQRVIKNPGPLKNLSVKMSQDLPYYWLSEDDNIILCGKVDWLEYLSDTDSVHIIDFKTSKYDESVESLQLPIYHLLVHNCQKRKVSKASYWYLDRSDDLQSKELPDLENSHQQVLKVAKQIKLARSLERFKCPQDGCRDCLPFERILHGEGEFVGLDDFKADTYILPKKDTDQIPDSTIL</sequence>
<dbReference type="EMBL" id="LBUT01000006">
    <property type="protein sequence ID" value="KKQ70492.1"/>
    <property type="molecule type" value="Genomic_DNA"/>
</dbReference>
<evidence type="ECO:0000313" key="2">
    <source>
        <dbReference type="EMBL" id="KKQ70492.1"/>
    </source>
</evidence>
<proteinExistence type="predicted"/>
<reference evidence="2 3" key="1">
    <citation type="journal article" date="2015" name="Nature">
        <title>rRNA introns, odd ribosomes, and small enigmatic genomes across a large radiation of phyla.</title>
        <authorList>
            <person name="Brown C.T."/>
            <person name="Hug L.A."/>
            <person name="Thomas B.C."/>
            <person name="Sharon I."/>
            <person name="Castelle C.J."/>
            <person name="Singh A."/>
            <person name="Wilkins M.J."/>
            <person name="Williams K.H."/>
            <person name="Banfield J.F."/>
        </authorList>
    </citation>
    <scope>NUCLEOTIDE SEQUENCE [LARGE SCALE GENOMIC DNA]</scope>
</reference>
<gene>
    <name evidence="2" type="ORF">US90_C0006G0045</name>
</gene>
<dbReference type="InterPro" id="IPR011604">
    <property type="entry name" value="PDDEXK-like_dom_sf"/>
</dbReference>
<dbReference type="STRING" id="1618490.US90_C0006G0045"/>
<comment type="caution">
    <text evidence="2">The sequence shown here is derived from an EMBL/GenBank/DDBJ whole genome shotgun (WGS) entry which is preliminary data.</text>
</comment>
<organism evidence="2 3">
    <name type="scientific">Candidatus Shapirobacteria bacterium GW2011_GWE2_38_30</name>
    <dbReference type="NCBI Taxonomy" id="1618490"/>
    <lineage>
        <taxon>Bacteria</taxon>
        <taxon>Candidatus Shapironibacteriota</taxon>
    </lineage>
</organism>
<dbReference type="InterPro" id="IPR011335">
    <property type="entry name" value="Restrct_endonuc-II-like"/>
</dbReference>
<protein>
    <recommendedName>
        <fullName evidence="1">PD-(D/E)XK endonuclease-like domain-containing protein</fullName>
    </recommendedName>
</protein>